<keyword evidence="2" id="KW-1185">Reference proteome</keyword>
<organism evidence="1 2">
    <name type="scientific">Fibrisoma limi BUZ 3</name>
    <dbReference type="NCBI Taxonomy" id="1185876"/>
    <lineage>
        <taxon>Bacteria</taxon>
        <taxon>Pseudomonadati</taxon>
        <taxon>Bacteroidota</taxon>
        <taxon>Cytophagia</taxon>
        <taxon>Cytophagales</taxon>
        <taxon>Spirosomataceae</taxon>
        <taxon>Fibrisoma</taxon>
    </lineage>
</organism>
<dbReference type="AlphaFoldDB" id="I2GKL5"/>
<evidence type="ECO:0000313" key="1">
    <source>
        <dbReference type="EMBL" id="CCH54441.1"/>
    </source>
</evidence>
<accession>I2GKL5</accession>
<dbReference type="EMBL" id="CAIT01000007">
    <property type="protein sequence ID" value="CCH54441.1"/>
    <property type="molecule type" value="Genomic_DNA"/>
</dbReference>
<protein>
    <submittedName>
        <fullName evidence="1">Uncharacterized protein</fullName>
    </submittedName>
</protein>
<sequence>MQPPYRTYMITIHLDERDPALLTVSFPHDPIGNDRFGL</sequence>
<evidence type="ECO:0000313" key="2">
    <source>
        <dbReference type="Proteomes" id="UP000009309"/>
    </source>
</evidence>
<comment type="caution">
    <text evidence="1">The sequence shown here is derived from an EMBL/GenBank/DDBJ whole genome shotgun (WGS) entry which is preliminary data.</text>
</comment>
<reference evidence="1 2" key="1">
    <citation type="journal article" date="2012" name="J. Bacteriol.">
        <title>Genome Sequence of the Filamentous Bacterium Fibrisoma limi BUZ 3T.</title>
        <authorList>
            <person name="Filippini M."/>
            <person name="Qi W."/>
            <person name="Jaenicke S."/>
            <person name="Goesmann A."/>
            <person name="Smits T.H."/>
            <person name="Bagheri H.C."/>
        </authorList>
    </citation>
    <scope>NUCLEOTIDE SEQUENCE [LARGE SCALE GENOMIC DNA]</scope>
    <source>
        <strain evidence="2">BUZ 3T</strain>
    </source>
</reference>
<dbReference type="STRING" id="1185876.BN8_03610"/>
<name>I2GKL5_9BACT</name>
<dbReference type="Proteomes" id="UP000009309">
    <property type="component" value="Unassembled WGS sequence"/>
</dbReference>
<gene>
    <name evidence="1" type="ORF">BN8_03610</name>
</gene>
<proteinExistence type="predicted"/>